<dbReference type="Pfam" id="PF18075">
    <property type="entry name" value="FtsX_ECD"/>
    <property type="match status" value="1"/>
</dbReference>
<dbReference type="RefSeq" id="WP_215533262.1">
    <property type="nucleotide sequence ID" value="NZ_AP023321.1"/>
</dbReference>
<dbReference type="InterPro" id="IPR004513">
    <property type="entry name" value="FtsX"/>
</dbReference>
<feature type="domain" description="ABC3 transporter permease C-terminal" evidence="12">
    <location>
        <begin position="176"/>
        <end position="295"/>
    </location>
</feature>
<feature type="transmembrane region" description="Helical" evidence="11">
    <location>
        <begin position="172"/>
        <end position="192"/>
    </location>
</feature>
<evidence type="ECO:0000256" key="6">
    <source>
        <dbReference type="ARBA" id="ARBA00022692"/>
    </source>
</evidence>
<dbReference type="PANTHER" id="PTHR47755">
    <property type="entry name" value="CELL DIVISION PROTEIN FTSX"/>
    <property type="match status" value="1"/>
</dbReference>
<dbReference type="PIRSF" id="PIRSF003097">
    <property type="entry name" value="FtsX"/>
    <property type="match status" value="1"/>
</dbReference>
<evidence type="ECO:0000313" key="14">
    <source>
        <dbReference type="EMBL" id="BCI61561.1"/>
    </source>
</evidence>
<evidence type="ECO:0000256" key="5">
    <source>
        <dbReference type="ARBA" id="ARBA00022618"/>
    </source>
</evidence>
<evidence type="ECO:0000256" key="7">
    <source>
        <dbReference type="ARBA" id="ARBA00022989"/>
    </source>
</evidence>
<dbReference type="PANTHER" id="PTHR47755:SF1">
    <property type="entry name" value="CELL DIVISION PROTEIN FTSX"/>
    <property type="match status" value="1"/>
</dbReference>
<evidence type="ECO:0000256" key="4">
    <source>
        <dbReference type="ARBA" id="ARBA00022475"/>
    </source>
</evidence>
<comment type="subcellular location">
    <subcellularLocation>
        <location evidence="1">Cell membrane</location>
        <topology evidence="1">Multi-pass membrane protein</topology>
    </subcellularLocation>
</comment>
<evidence type="ECO:0000256" key="8">
    <source>
        <dbReference type="ARBA" id="ARBA00023136"/>
    </source>
</evidence>
<evidence type="ECO:0000259" key="12">
    <source>
        <dbReference type="Pfam" id="PF02687"/>
    </source>
</evidence>
<feature type="transmembrane region" description="Helical" evidence="11">
    <location>
        <begin position="24"/>
        <end position="48"/>
    </location>
</feature>
<proteinExistence type="inferred from homology"/>
<evidence type="ECO:0000256" key="11">
    <source>
        <dbReference type="SAM" id="Phobius"/>
    </source>
</evidence>
<organism evidence="14 15">
    <name type="scientific">Solibaculum mannosilyticum</name>
    <dbReference type="NCBI Taxonomy" id="2780922"/>
    <lineage>
        <taxon>Bacteria</taxon>
        <taxon>Bacillati</taxon>
        <taxon>Bacillota</taxon>
        <taxon>Clostridia</taxon>
        <taxon>Eubacteriales</taxon>
        <taxon>Oscillospiraceae</taxon>
        <taxon>Solibaculum</taxon>
    </lineage>
</organism>
<dbReference type="InterPro" id="IPR003838">
    <property type="entry name" value="ABC3_permease_C"/>
</dbReference>
<keyword evidence="9 10" id="KW-0131">Cell cycle</keyword>
<name>A0A7I8D408_9FIRM</name>
<reference evidence="15" key="1">
    <citation type="submission" date="2020-07" db="EMBL/GenBank/DDBJ databases">
        <title>Complete genome sequencing of Clostridia bacterium strain 12CBH8.</title>
        <authorList>
            <person name="Sakamoto M."/>
            <person name="Murakami T."/>
            <person name="Mori H."/>
        </authorList>
    </citation>
    <scope>NUCLEOTIDE SEQUENCE [LARGE SCALE GENOMIC DNA]</scope>
    <source>
        <strain evidence="15">12CBH8</strain>
    </source>
</reference>
<evidence type="ECO:0000259" key="13">
    <source>
        <dbReference type="Pfam" id="PF18075"/>
    </source>
</evidence>
<evidence type="ECO:0000313" key="15">
    <source>
        <dbReference type="Proteomes" id="UP000593890"/>
    </source>
</evidence>
<dbReference type="PROSITE" id="PS51257">
    <property type="entry name" value="PROKAR_LIPOPROTEIN"/>
    <property type="match status" value="1"/>
</dbReference>
<keyword evidence="5 10" id="KW-0132">Cell division</keyword>
<protein>
    <recommendedName>
        <fullName evidence="3 10">Cell division protein FtsX</fullName>
    </recommendedName>
</protein>
<dbReference type="InterPro" id="IPR058204">
    <property type="entry name" value="FtsX_firmicutes-type"/>
</dbReference>
<evidence type="ECO:0000256" key="1">
    <source>
        <dbReference type="ARBA" id="ARBA00004651"/>
    </source>
</evidence>
<dbReference type="Pfam" id="PF02687">
    <property type="entry name" value="FtsX"/>
    <property type="match status" value="1"/>
</dbReference>
<keyword evidence="7 11" id="KW-1133">Transmembrane helix</keyword>
<evidence type="ECO:0000256" key="9">
    <source>
        <dbReference type="ARBA" id="ARBA00023306"/>
    </source>
</evidence>
<dbReference type="GO" id="GO:0051301">
    <property type="term" value="P:cell division"/>
    <property type="evidence" value="ECO:0007669"/>
    <property type="project" value="UniProtKB-KW"/>
</dbReference>
<dbReference type="Gene3D" id="3.30.70.3040">
    <property type="match status" value="1"/>
</dbReference>
<dbReference type="InterPro" id="IPR040690">
    <property type="entry name" value="FtsX_ECD"/>
</dbReference>
<keyword evidence="6 11" id="KW-0812">Transmembrane</keyword>
<dbReference type="GO" id="GO:0005886">
    <property type="term" value="C:plasma membrane"/>
    <property type="evidence" value="ECO:0007669"/>
    <property type="project" value="UniProtKB-SubCell"/>
</dbReference>
<evidence type="ECO:0000256" key="10">
    <source>
        <dbReference type="PIRNR" id="PIRNR003097"/>
    </source>
</evidence>
<dbReference type="NCBIfam" id="NF038347">
    <property type="entry name" value="FtsX_Gpos"/>
    <property type="match status" value="1"/>
</dbReference>
<comment type="function">
    <text evidence="10">Part of the ABC transporter FtsEX involved in asymmetric cellular division facilitating the initiation of sporulation.</text>
</comment>
<evidence type="ECO:0000256" key="3">
    <source>
        <dbReference type="ARBA" id="ARBA00021907"/>
    </source>
</evidence>
<feature type="transmembrane region" description="Helical" evidence="11">
    <location>
        <begin position="266"/>
        <end position="289"/>
    </location>
</feature>
<accession>A0A7I8D408</accession>
<sequence>MKASNFRYLIKEGFRSVWVNRNMALASVGVLTACLLLLGSVLLCVLNIDEAFQWLEKQNIAMVYVQDSASEQQTTQLGEDISKMDNIESCIFVSKEEGLDKQLEAFGDDAELLESLKDDNPLPDAYQVSVKDLSLYDQTIDEIKSMSGVESVASNRDEAETMTHVRNVVSNVGGWVIGILVIVSLFIIANTVKITMFVRRLEISIMKSVGATNAFITIPFLVQGMFLGLFSAALASGIIWYLYYLAAGAVEGIMPTLSVIPFSQVALPIILIFVGAGVLTGTIGSAISIRRHLKHDARGIYDVI</sequence>
<keyword evidence="15" id="KW-1185">Reference proteome</keyword>
<evidence type="ECO:0000256" key="2">
    <source>
        <dbReference type="ARBA" id="ARBA00007379"/>
    </source>
</evidence>
<feature type="transmembrane region" description="Helical" evidence="11">
    <location>
        <begin position="213"/>
        <end position="246"/>
    </location>
</feature>
<comment type="similarity">
    <text evidence="2 10">Belongs to the ABC-4 integral membrane protein family. FtsX subfamily.</text>
</comment>
<keyword evidence="8 10" id="KW-0472">Membrane</keyword>
<gene>
    <name evidence="14" type="ORF">C12CBH8_22000</name>
</gene>
<dbReference type="AlphaFoldDB" id="A0A7I8D408"/>
<feature type="domain" description="FtsX extracellular" evidence="13">
    <location>
        <begin position="62"/>
        <end position="152"/>
    </location>
</feature>
<keyword evidence="4 10" id="KW-1003">Cell membrane</keyword>
<dbReference type="Proteomes" id="UP000593890">
    <property type="component" value="Chromosome"/>
</dbReference>
<dbReference type="EMBL" id="AP023321">
    <property type="protein sequence ID" value="BCI61561.1"/>
    <property type="molecule type" value="Genomic_DNA"/>
</dbReference>
<dbReference type="KEGG" id="sman:C12CBH8_22000"/>